<evidence type="ECO:0000313" key="2">
    <source>
        <dbReference type="Proteomes" id="UP001602089"/>
    </source>
</evidence>
<keyword evidence="2" id="KW-1185">Reference proteome</keyword>
<dbReference type="Proteomes" id="UP001602089">
    <property type="component" value="Unassembled WGS sequence"/>
</dbReference>
<dbReference type="RefSeq" id="WP_387132050.1">
    <property type="nucleotide sequence ID" value="NZ_JBIATK010000012.1"/>
</dbReference>
<accession>A0ABW6TLG2</accession>
<comment type="caution">
    <text evidence="1">The sequence shown here is derived from an EMBL/GenBank/DDBJ whole genome shotgun (WGS) entry which is preliminary data.</text>
</comment>
<proteinExistence type="predicted"/>
<protein>
    <submittedName>
        <fullName evidence="1">Uncharacterized protein</fullName>
    </submittedName>
</protein>
<organism evidence="1 2">
    <name type="scientific">Nocardia elegans</name>
    <dbReference type="NCBI Taxonomy" id="300029"/>
    <lineage>
        <taxon>Bacteria</taxon>
        <taxon>Bacillati</taxon>
        <taxon>Actinomycetota</taxon>
        <taxon>Actinomycetes</taxon>
        <taxon>Mycobacteriales</taxon>
        <taxon>Nocardiaceae</taxon>
        <taxon>Nocardia</taxon>
    </lineage>
</organism>
<dbReference type="EMBL" id="JBIATK010000012">
    <property type="protein sequence ID" value="MFF4026969.1"/>
    <property type="molecule type" value="Genomic_DNA"/>
</dbReference>
<reference evidence="1 2" key="1">
    <citation type="submission" date="2024-10" db="EMBL/GenBank/DDBJ databases">
        <title>The Natural Products Discovery Center: Release of the First 8490 Sequenced Strains for Exploring Actinobacteria Biosynthetic Diversity.</title>
        <authorList>
            <person name="Kalkreuter E."/>
            <person name="Kautsar S.A."/>
            <person name="Yang D."/>
            <person name="Bader C.D."/>
            <person name="Teijaro C.N."/>
            <person name="Fluegel L."/>
            <person name="Davis C.M."/>
            <person name="Simpson J.R."/>
            <person name="Lauterbach L."/>
            <person name="Steele A.D."/>
            <person name="Gui C."/>
            <person name="Meng S."/>
            <person name="Li G."/>
            <person name="Viehrig K."/>
            <person name="Ye F."/>
            <person name="Su P."/>
            <person name="Kiefer A.F."/>
            <person name="Nichols A."/>
            <person name="Cepeda A.J."/>
            <person name="Yan W."/>
            <person name="Fan B."/>
            <person name="Jiang Y."/>
            <person name="Adhikari A."/>
            <person name="Zheng C.-J."/>
            <person name="Schuster L."/>
            <person name="Cowan T.M."/>
            <person name="Smanski M.J."/>
            <person name="Chevrette M.G."/>
            <person name="De Carvalho L.P.S."/>
            <person name="Shen B."/>
        </authorList>
    </citation>
    <scope>NUCLEOTIDE SEQUENCE [LARGE SCALE GENOMIC DNA]</scope>
    <source>
        <strain evidence="1 2">NPDC001867</strain>
    </source>
</reference>
<sequence length="59" mass="6508">MLQLTCVSHQCLLWGDTKHGEGRHLEDGDIEALAAVHQLAHSIRATTIADLFGEPENEE</sequence>
<name>A0ABW6TLG2_9NOCA</name>
<evidence type="ECO:0000313" key="1">
    <source>
        <dbReference type="EMBL" id="MFF4026969.1"/>
    </source>
</evidence>
<gene>
    <name evidence="1" type="ORF">ACFYY5_29375</name>
</gene>